<evidence type="ECO:0000256" key="1">
    <source>
        <dbReference type="SAM" id="MobiDB-lite"/>
    </source>
</evidence>
<name>A0A8H3F5S0_9LECA</name>
<dbReference type="EMBL" id="CAJPDT010000017">
    <property type="protein sequence ID" value="CAF9916517.1"/>
    <property type="molecule type" value="Genomic_DNA"/>
</dbReference>
<sequence length="370" mass="41095">MGRSGSSRVGLSNAAKEPRYAPSAIGNKGFTSHMPSVLKTKPTSPISSGKVRFQDGLLAKKAAWKTRNDSHGKDSQVQRKGEVELTKSMAGLAVSNAPKPDSEVPVWRRQGPKPFTPNPAASRAQSGLMRKPELAGRTLIAAASRVSCTFTRSWNQPRMAEAGFLNYYPFHRHEFAPGTIIRGVIHEQDIMNTPRPEPSNAPTAITNAGKEHVTLAHFRVSITTWSKEEEEKKLRKVPYHGDFGPVYSENRFLIVVNNRPGDHYLAIPVYSHKGNGLAKKLHRDEYVSVADHRQLANCQQQSAHAPLVTEYLKDGVEELLPMSAAYASYPVSRKYGLPVAHQGRLDDESTNRLVAMYLKWGKPCEIEEHR</sequence>
<dbReference type="OrthoDB" id="3438983at2759"/>
<feature type="region of interest" description="Disordered" evidence="1">
    <location>
        <begin position="89"/>
        <end position="127"/>
    </location>
</feature>
<dbReference type="AlphaFoldDB" id="A0A8H3F5S0"/>
<dbReference type="Proteomes" id="UP000664534">
    <property type="component" value="Unassembled WGS sequence"/>
</dbReference>
<evidence type="ECO:0000313" key="3">
    <source>
        <dbReference type="EMBL" id="CAF9916517.1"/>
    </source>
</evidence>
<protein>
    <recommendedName>
        <fullName evidence="2">DUF6590 domain-containing protein</fullName>
    </recommendedName>
</protein>
<keyword evidence="4" id="KW-1185">Reference proteome</keyword>
<feature type="domain" description="DUF6590" evidence="2">
    <location>
        <begin position="227"/>
        <end position="354"/>
    </location>
</feature>
<feature type="compositionally biased region" description="Polar residues" evidence="1">
    <location>
        <begin position="1"/>
        <end position="10"/>
    </location>
</feature>
<accession>A0A8H3F5S0</accession>
<dbReference type="InterPro" id="IPR046497">
    <property type="entry name" value="DUF6590"/>
</dbReference>
<gene>
    <name evidence="3" type="ORF">IMSHALPRED_003222</name>
</gene>
<feature type="region of interest" description="Disordered" evidence="1">
    <location>
        <begin position="1"/>
        <end position="52"/>
    </location>
</feature>
<reference evidence="3" key="1">
    <citation type="submission" date="2021-03" db="EMBL/GenBank/DDBJ databases">
        <authorList>
            <person name="Tagirdzhanova G."/>
        </authorList>
    </citation>
    <scope>NUCLEOTIDE SEQUENCE</scope>
</reference>
<evidence type="ECO:0000259" key="2">
    <source>
        <dbReference type="Pfam" id="PF20233"/>
    </source>
</evidence>
<dbReference type="Pfam" id="PF20233">
    <property type="entry name" value="DUF6590"/>
    <property type="match status" value="1"/>
</dbReference>
<comment type="caution">
    <text evidence="3">The sequence shown here is derived from an EMBL/GenBank/DDBJ whole genome shotgun (WGS) entry which is preliminary data.</text>
</comment>
<proteinExistence type="predicted"/>
<evidence type="ECO:0000313" key="4">
    <source>
        <dbReference type="Proteomes" id="UP000664534"/>
    </source>
</evidence>
<organism evidence="3 4">
    <name type="scientific">Imshaugia aleurites</name>
    <dbReference type="NCBI Taxonomy" id="172621"/>
    <lineage>
        <taxon>Eukaryota</taxon>
        <taxon>Fungi</taxon>
        <taxon>Dikarya</taxon>
        <taxon>Ascomycota</taxon>
        <taxon>Pezizomycotina</taxon>
        <taxon>Lecanoromycetes</taxon>
        <taxon>OSLEUM clade</taxon>
        <taxon>Lecanoromycetidae</taxon>
        <taxon>Lecanorales</taxon>
        <taxon>Lecanorineae</taxon>
        <taxon>Parmeliaceae</taxon>
        <taxon>Imshaugia</taxon>
    </lineage>
</organism>